<proteinExistence type="inferred from homology"/>
<dbReference type="Pfam" id="PF02823">
    <property type="entry name" value="ATP-synt_DE_N"/>
    <property type="match status" value="1"/>
</dbReference>
<gene>
    <name evidence="8" type="primary">atpC</name>
    <name evidence="11" type="ORF">SAMN05216410_3466</name>
</gene>
<dbReference type="InterPro" id="IPR036771">
    <property type="entry name" value="ATPsynth_dsu/esu_N"/>
</dbReference>
<dbReference type="GO" id="GO:0045259">
    <property type="term" value="C:proton-transporting ATP synthase complex"/>
    <property type="evidence" value="ECO:0007669"/>
    <property type="project" value="UniProtKB-KW"/>
</dbReference>
<keyword evidence="8" id="KW-1003">Cell membrane</keyword>
<evidence type="ECO:0000256" key="7">
    <source>
        <dbReference type="ARBA" id="ARBA00023310"/>
    </source>
</evidence>
<evidence type="ECO:0000259" key="10">
    <source>
        <dbReference type="Pfam" id="PF02823"/>
    </source>
</evidence>
<evidence type="ECO:0000256" key="8">
    <source>
        <dbReference type="HAMAP-Rule" id="MF_00530"/>
    </source>
</evidence>
<dbReference type="STRING" id="1814289.SAMN05216410_3466"/>
<keyword evidence="7 8" id="KW-0066">ATP synthesis</keyword>
<keyword evidence="8" id="KW-0375">Hydrogen ion transport</keyword>
<dbReference type="GO" id="GO:0005886">
    <property type="term" value="C:plasma membrane"/>
    <property type="evidence" value="ECO:0007669"/>
    <property type="project" value="UniProtKB-SubCell"/>
</dbReference>
<dbReference type="OrthoDB" id="9791445at2"/>
<evidence type="ECO:0000256" key="4">
    <source>
        <dbReference type="ARBA" id="ARBA00023065"/>
    </source>
</evidence>
<protein>
    <recommendedName>
        <fullName evidence="8">ATP synthase epsilon chain</fullName>
    </recommendedName>
    <alternativeName>
        <fullName evidence="8">ATP synthase F1 sector epsilon subunit</fullName>
    </alternativeName>
    <alternativeName>
        <fullName evidence="8">F-ATPase epsilon subunit</fullName>
    </alternativeName>
</protein>
<evidence type="ECO:0000256" key="2">
    <source>
        <dbReference type="ARBA" id="ARBA00005712"/>
    </source>
</evidence>
<evidence type="ECO:0000313" key="12">
    <source>
        <dbReference type="Proteomes" id="UP000199039"/>
    </source>
</evidence>
<keyword evidence="3 8" id="KW-0813">Transport</keyword>
<keyword evidence="5 8" id="KW-0472">Membrane</keyword>
<dbReference type="Gene3D" id="2.60.15.10">
    <property type="entry name" value="F0F1 ATP synthase delta/epsilon subunit, N-terminal"/>
    <property type="match status" value="1"/>
</dbReference>
<comment type="similarity">
    <text evidence="2 8 9">Belongs to the ATPase epsilon chain family.</text>
</comment>
<dbReference type="EMBL" id="FMYH01000008">
    <property type="protein sequence ID" value="SDD54133.1"/>
    <property type="molecule type" value="Genomic_DNA"/>
</dbReference>
<name>A0A1G6VL58_9MICO</name>
<evidence type="ECO:0000256" key="5">
    <source>
        <dbReference type="ARBA" id="ARBA00023136"/>
    </source>
</evidence>
<dbReference type="GO" id="GO:0046933">
    <property type="term" value="F:proton-transporting ATP synthase activity, rotational mechanism"/>
    <property type="evidence" value="ECO:0007669"/>
    <property type="project" value="UniProtKB-UniRule"/>
</dbReference>
<comment type="subunit">
    <text evidence="8 9">F-type ATPases have 2 components, CF(1) - the catalytic core - and CF(0) - the membrane proton channel. CF(1) has five subunits: alpha(3), beta(3), gamma(1), delta(1), epsilon(1). CF(0) has three main subunits: a, b and c.</text>
</comment>
<evidence type="ECO:0000256" key="1">
    <source>
        <dbReference type="ARBA" id="ARBA00004202"/>
    </source>
</evidence>
<comment type="function">
    <text evidence="8">Produces ATP from ADP in the presence of a proton gradient across the membrane.</text>
</comment>
<evidence type="ECO:0000256" key="6">
    <source>
        <dbReference type="ARBA" id="ARBA00023196"/>
    </source>
</evidence>
<evidence type="ECO:0000256" key="3">
    <source>
        <dbReference type="ARBA" id="ARBA00022448"/>
    </source>
</evidence>
<keyword evidence="4 8" id="KW-0406">Ion transport</keyword>
<dbReference type="GO" id="GO:0005524">
    <property type="term" value="F:ATP binding"/>
    <property type="evidence" value="ECO:0007669"/>
    <property type="project" value="UniProtKB-UniRule"/>
</dbReference>
<accession>A0A1G6VL58</accession>
<dbReference type="PANTHER" id="PTHR13822">
    <property type="entry name" value="ATP SYNTHASE DELTA/EPSILON CHAIN"/>
    <property type="match status" value="1"/>
</dbReference>
<dbReference type="NCBIfam" id="TIGR01216">
    <property type="entry name" value="ATP_synt_epsi"/>
    <property type="match status" value="1"/>
</dbReference>
<dbReference type="AlphaFoldDB" id="A0A1G6VL58"/>
<organism evidence="11 12">
    <name type="scientific">Sanguibacter gelidistatuariae</name>
    <dbReference type="NCBI Taxonomy" id="1814289"/>
    <lineage>
        <taxon>Bacteria</taxon>
        <taxon>Bacillati</taxon>
        <taxon>Actinomycetota</taxon>
        <taxon>Actinomycetes</taxon>
        <taxon>Micrococcales</taxon>
        <taxon>Sanguibacteraceae</taxon>
        <taxon>Sanguibacter</taxon>
    </lineage>
</organism>
<keyword evidence="12" id="KW-1185">Reference proteome</keyword>
<dbReference type="Proteomes" id="UP000199039">
    <property type="component" value="Unassembled WGS sequence"/>
</dbReference>
<reference evidence="11 12" key="1">
    <citation type="submission" date="2016-09" db="EMBL/GenBank/DDBJ databases">
        <authorList>
            <person name="Capua I."/>
            <person name="De Benedictis P."/>
            <person name="Joannis T."/>
            <person name="Lombin L.H."/>
            <person name="Cattoli G."/>
        </authorList>
    </citation>
    <scope>NUCLEOTIDE SEQUENCE [LARGE SCALE GENOMIC DNA]</scope>
    <source>
        <strain evidence="11 12">ISLP-3</strain>
    </source>
</reference>
<keyword evidence="6 8" id="KW-0139">CF(1)</keyword>
<dbReference type="InterPro" id="IPR020546">
    <property type="entry name" value="ATP_synth_F1_dsu/esu_N"/>
</dbReference>
<dbReference type="HAMAP" id="MF_00530">
    <property type="entry name" value="ATP_synth_epsil_bac"/>
    <property type="match status" value="1"/>
</dbReference>
<sequence length="94" mass="9541">MAQLEVDLVAADRKVWSGSARLVSAPAADGDVGILVGHAPLLAVLRPGHVKIHRTGAADVDVAVSGGFISVDDNAITIVVDSAKLDVSILPAAH</sequence>
<dbReference type="SUPFAM" id="SSF51344">
    <property type="entry name" value="Epsilon subunit of F1F0-ATP synthase N-terminal domain"/>
    <property type="match status" value="1"/>
</dbReference>
<dbReference type="RefSeq" id="WP_093185713.1">
    <property type="nucleotide sequence ID" value="NZ_FMYH01000008.1"/>
</dbReference>
<comment type="subcellular location">
    <subcellularLocation>
        <location evidence="1 8">Cell membrane</location>
        <topology evidence="1 8">Peripheral membrane protein</topology>
    </subcellularLocation>
</comment>
<dbReference type="PANTHER" id="PTHR13822:SF10">
    <property type="entry name" value="ATP SYNTHASE EPSILON CHAIN, CHLOROPLASTIC"/>
    <property type="match status" value="1"/>
</dbReference>
<evidence type="ECO:0000313" key="11">
    <source>
        <dbReference type="EMBL" id="SDD54133.1"/>
    </source>
</evidence>
<evidence type="ECO:0000256" key="9">
    <source>
        <dbReference type="RuleBase" id="RU003656"/>
    </source>
</evidence>
<dbReference type="CDD" id="cd12152">
    <property type="entry name" value="F1-ATPase_delta"/>
    <property type="match status" value="1"/>
</dbReference>
<dbReference type="NCBIfam" id="NF009977">
    <property type="entry name" value="PRK13442.1"/>
    <property type="match status" value="1"/>
</dbReference>
<feature type="domain" description="ATP synthase F1 complex delta/epsilon subunit N-terminal" evidence="10">
    <location>
        <begin position="4"/>
        <end position="83"/>
    </location>
</feature>
<dbReference type="InterPro" id="IPR001469">
    <property type="entry name" value="ATP_synth_F1_dsu/esu"/>
</dbReference>